<sequence>MIQGLESVTIFSENAKRLAGFYRDKVGLKITTEAEMGDEEEGLYGFEVGGGSGFYIVDHSKVKGENKEPERVIINWEVDDIEGDVKKLDSAGVKKIQDTYHMQDYGYIATFEDPDGNYFQLVQVKSPEE</sequence>
<dbReference type="InterPro" id="IPR004360">
    <property type="entry name" value="Glyas_Fos-R_dOase_dom"/>
</dbReference>
<dbReference type="Pfam" id="PF00903">
    <property type="entry name" value="Glyoxalase"/>
    <property type="match status" value="1"/>
</dbReference>
<gene>
    <name evidence="2" type="ORF">UV33_C0034G0004</name>
</gene>
<evidence type="ECO:0000259" key="1">
    <source>
        <dbReference type="PROSITE" id="PS51819"/>
    </source>
</evidence>
<dbReference type="InterPro" id="IPR037523">
    <property type="entry name" value="VOC_core"/>
</dbReference>
<protein>
    <recommendedName>
        <fullName evidence="1">VOC domain-containing protein</fullName>
    </recommendedName>
</protein>
<dbReference type="EMBL" id="LCEB01000034">
    <property type="protein sequence ID" value="KKS64169.1"/>
    <property type="molecule type" value="Genomic_DNA"/>
</dbReference>
<organism evidence="2 3">
    <name type="scientific">Candidatus Daviesbacteria bacterium GW2011_GWA1_42_6</name>
    <dbReference type="NCBI Taxonomy" id="1618420"/>
    <lineage>
        <taxon>Bacteria</taxon>
        <taxon>Candidatus Daviesiibacteriota</taxon>
    </lineage>
</organism>
<dbReference type="PROSITE" id="PS51819">
    <property type="entry name" value="VOC"/>
    <property type="match status" value="1"/>
</dbReference>
<dbReference type="AlphaFoldDB" id="A0A0G1AT83"/>
<evidence type="ECO:0000313" key="3">
    <source>
        <dbReference type="Proteomes" id="UP000034135"/>
    </source>
</evidence>
<feature type="domain" description="VOC" evidence="1">
    <location>
        <begin position="4"/>
        <end position="124"/>
    </location>
</feature>
<dbReference type="Proteomes" id="UP000034135">
    <property type="component" value="Unassembled WGS sequence"/>
</dbReference>
<evidence type="ECO:0000313" key="2">
    <source>
        <dbReference type="EMBL" id="KKS64169.1"/>
    </source>
</evidence>
<comment type="caution">
    <text evidence="2">The sequence shown here is derived from an EMBL/GenBank/DDBJ whole genome shotgun (WGS) entry which is preliminary data.</text>
</comment>
<accession>A0A0G1AT83</accession>
<dbReference type="InterPro" id="IPR029068">
    <property type="entry name" value="Glyas_Bleomycin-R_OHBP_Dase"/>
</dbReference>
<dbReference type="SUPFAM" id="SSF54593">
    <property type="entry name" value="Glyoxalase/Bleomycin resistance protein/Dihydroxybiphenyl dioxygenase"/>
    <property type="match status" value="1"/>
</dbReference>
<dbReference type="Gene3D" id="3.10.180.10">
    <property type="entry name" value="2,3-Dihydroxybiphenyl 1,2-Dioxygenase, domain 1"/>
    <property type="match status" value="1"/>
</dbReference>
<proteinExistence type="predicted"/>
<name>A0A0G1AT83_9BACT</name>
<reference evidence="2 3" key="1">
    <citation type="journal article" date="2015" name="Nature">
        <title>rRNA introns, odd ribosomes, and small enigmatic genomes across a large radiation of phyla.</title>
        <authorList>
            <person name="Brown C.T."/>
            <person name="Hug L.A."/>
            <person name="Thomas B.C."/>
            <person name="Sharon I."/>
            <person name="Castelle C.J."/>
            <person name="Singh A."/>
            <person name="Wilkins M.J."/>
            <person name="Williams K.H."/>
            <person name="Banfield J.F."/>
        </authorList>
    </citation>
    <scope>NUCLEOTIDE SEQUENCE [LARGE SCALE GENOMIC DNA]</scope>
</reference>